<evidence type="ECO:0000259" key="2">
    <source>
        <dbReference type="Pfam" id="PF14024"/>
    </source>
</evidence>
<dbReference type="InterPro" id="IPR025334">
    <property type="entry name" value="DUF4240"/>
</dbReference>
<dbReference type="EMBL" id="JBHSBL010000002">
    <property type="protein sequence ID" value="MFC4063427.1"/>
    <property type="molecule type" value="Genomic_DNA"/>
</dbReference>
<feature type="domain" description="DUF4240" evidence="2">
    <location>
        <begin position="1"/>
        <end position="144"/>
    </location>
</feature>
<protein>
    <submittedName>
        <fullName evidence="3">DUF4240 domain-containing protein</fullName>
    </submittedName>
</protein>
<dbReference type="RefSeq" id="WP_378064436.1">
    <property type="nucleotide sequence ID" value="NZ_JBHSBL010000002.1"/>
</dbReference>
<dbReference type="Pfam" id="PF12680">
    <property type="entry name" value="SnoaL_2"/>
    <property type="match status" value="1"/>
</dbReference>
<dbReference type="InterPro" id="IPR037401">
    <property type="entry name" value="SnoaL-like"/>
</dbReference>
<sequence>MDTERCWEIIEAARADANLDWDACDNEEHTLDVVVGDALVARLKALPLPEILAFEVRFSRLQGRLSLRKGVHQALYVMTLGVGDDGFTDFCAGLVALGRHWYDLIVADPDNLADHPAVLLMAAGRLDRYALLAEGFQYAANEAYGEITGDVDALFREIDDVEDAMEDDRGPEPPEIPSRMLRLRALFPDNDAVLARRFGETDIDYSNTMAYEPRAAVIAFKDRINHRDLDGLVALMSDDHTLIDASGTTVTGKAACTEAWRTFFATYPDYRNRFHSVTADDGVVTADGRSECGTPDLAGPGRWTATVHLDKITRWQMPAPGGVPG</sequence>
<reference evidence="4" key="1">
    <citation type="journal article" date="2019" name="Int. J. Syst. Evol. Microbiol.">
        <title>The Global Catalogue of Microorganisms (GCM) 10K type strain sequencing project: providing services to taxonomists for standard genome sequencing and annotation.</title>
        <authorList>
            <consortium name="The Broad Institute Genomics Platform"/>
            <consortium name="The Broad Institute Genome Sequencing Center for Infectious Disease"/>
            <person name="Wu L."/>
            <person name="Ma J."/>
        </authorList>
    </citation>
    <scope>NUCLEOTIDE SEQUENCE [LARGE SCALE GENOMIC DNA]</scope>
    <source>
        <strain evidence="4">TBRC 5832</strain>
    </source>
</reference>
<evidence type="ECO:0000259" key="1">
    <source>
        <dbReference type="Pfam" id="PF12680"/>
    </source>
</evidence>
<organism evidence="3 4">
    <name type="scientific">Actinoplanes subglobosus</name>
    <dbReference type="NCBI Taxonomy" id="1547892"/>
    <lineage>
        <taxon>Bacteria</taxon>
        <taxon>Bacillati</taxon>
        <taxon>Actinomycetota</taxon>
        <taxon>Actinomycetes</taxon>
        <taxon>Micromonosporales</taxon>
        <taxon>Micromonosporaceae</taxon>
        <taxon>Actinoplanes</taxon>
    </lineage>
</organism>
<feature type="domain" description="SnoaL-like" evidence="1">
    <location>
        <begin position="219"/>
        <end position="295"/>
    </location>
</feature>
<dbReference type="SUPFAM" id="SSF54427">
    <property type="entry name" value="NTF2-like"/>
    <property type="match status" value="1"/>
</dbReference>
<proteinExistence type="predicted"/>
<evidence type="ECO:0000313" key="4">
    <source>
        <dbReference type="Proteomes" id="UP001595867"/>
    </source>
</evidence>
<comment type="caution">
    <text evidence="3">The sequence shown here is derived from an EMBL/GenBank/DDBJ whole genome shotgun (WGS) entry which is preliminary data.</text>
</comment>
<name>A0ABV8IGZ2_9ACTN</name>
<dbReference type="InterPro" id="IPR032710">
    <property type="entry name" value="NTF2-like_dom_sf"/>
</dbReference>
<dbReference type="Proteomes" id="UP001595867">
    <property type="component" value="Unassembled WGS sequence"/>
</dbReference>
<dbReference type="Pfam" id="PF14024">
    <property type="entry name" value="DUF4240"/>
    <property type="match status" value="1"/>
</dbReference>
<gene>
    <name evidence="3" type="ORF">ACFO0C_00670</name>
</gene>
<keyword evidence="4" id="KW-1185">Reference proteome</keyword>
<accession>A0ABV8IGZ2</accession>
<dbReference type="Gene3D" id="3.10.450.50">
    <property type="match status" value="1"/>
</dbReference>
<evidence type="ECO:0000313" key="3">
    <source>
        <dbReference type="EMBL" id="MFC4063427.1"/>
    </source>
</evidence>